<dbReference type="InterPro" id="IPR011545">
    <property type="entry name" value="DEAD/DEAH_box_helicase_dom"/>
</dbReference>
<dbReference type="PROSITE" id="PS51195">
    <property type="entry name" value="Q_MOTIF"/>
    <property type="match status" value="1"/>
</dbReference>
<dbReference type="GO" id="GO:0003676">
    <property type="term" value="F:nucleic acid binding"/>
    <property type="evidence" value="ECO:0007669"/>
    <property type="project" value="InterPro"/>
</dbReference>
<dbReference type="EMBL" id="SNRY01001456">
    <property type="protein sequence ID" value="KAA6330804.1"/>
    <property type="molecule type" value="Genomic_DNA"/>
</dbReference>
<reference evidence="6" key="1">
    <citation type="submission" date="2019-03" db="EMBL/GenBank/DDBJ databases">
        <title>Single cell metagenomics reveals metabolic interactions within the superorganism composed of flagellate Streblomastix strix and complex community of Bacteroidetes bacteria on its surface.</title>
        <authorList>
            <person name="Treitli S.C."/>
            <person name="Kolisko M."/>
            <person name="Husnik F."/>
            <person name="Keeling P."/>
            <person name="Hampl V."/>
        </authorList>
    </citation>
    <scope>NUCLEOTIDE SEQUENCE</scope>
    <source>
        <strain evidence="6">STM</strain>
    </source>
</reference>
<dbReference type="InterPro" id="IPR027417">
    <property type="entry name" value="P-loop_NTPase"/>
</dbReference>
<keyword evidence="2 6" id="KW-0378">Hydrolase</keyword>
<dbReference type="PANTHER" id="PTHR47959:SF13">
    <property type="entry name" value="ATP-DEPENDENT RNA HELICASE RHLE"/>
    <property type="match status" value="1"/>
</dbReference>
<dbReference type="GO" id="GO:0003724">
    <property type="term" value="F:RNA helicase activity"/>
    <property type="evidence" value="ECO:0007669"/>
    <property type="project" value="UniProtKB-EC"/>
</dbReference>
<dbReference type="InterPro" id="IPR014014">
    <property type="entry name" value="RNA_helicase_DEAD_Q_motif"/>
</dbReference>
<evidence type="ECO:0000256" key="1">
    <source>
        <dbReference type="ARBA" id="ARBA00022741"/>
    </source>
</evidence>
<keyword evidence="3 6" id="KW-0347">Helicase</keyword>
<protein>
    <submittedName>
        <fullName evidence="6">DEAD-box ATP-dependent RNA helicase CshA</fullName>
        <ecNumber evidence="6">3.6.4.13</ecNumber>
    </submittedName>
</protein>
<dbReference type="Gene3D" id="3.40.50.300">
    <property type="entry name" value="P-loop containing nucleotide triphosphate hydrolases"/>
    <property type="match status" value="1"/>
</dbReference>
<evidence type="ECO:0000313" key="6">
    <source>
        <dbReference type="EMBL" id="KAA6330804.1"/>
    </source>
</evidence>
<feature type="domain" description="DEAD-box RNA helicase Q" evidence="5">
    <location>
        <begin position="2"/>
        <end position="30"/>
    </location>
</feature>
<dbReference type="AlphaFoldDB" id="A0A5J4RBQ3"/>
<dbReference type="GO" id="GO:0016787">
    <property type="term" value="F:hydrolase activity"/>
    <property type="evidence" value="ECO:0007669"/>
    <property type="project" value="UniProtKB-KW"/>
</dbReference>
<organism evidence="6">
    <name type="scientific">termite gut metagenome</name>
    <dbReference type="NCBI Taxonomy" id="433724"/>
    <lineage>
        <taxon>unclassified sequences</taxon>
        <taxon>metagenomes</taxon>
        <taxon>organismal metagenomes</taxon>
    </lineage>
</organism>
<accession>A0A5J4RBQ3</accession>
<sequence length="79" mass="8606">MKNFEELGVSPEILKAIEELGYVNPMPVQEEVIPYLLGENNDVVALAQTGTGKTAAFGLPIIQKIDIKNRVPQSLVLCP</sequence>
<dbReference type="GO" id="GO:0005829">
    <property type="term" value="C:cytosol"/>
    <property type="evidence" value="ECO:0007669"/>
    <property type="project" value="TreeGrafter"/>
</dbReference>
<evidence type="ECO:0000256" key="3">
    <source>
        <dbReference type="ARBA" id="ARBA00022806"/>
    </source>
</evidence>
<dbReference type="GO" id="GO:0005524">
    <property type="term" value="F:ATP binding"/>
    <property type="evidence" value="ECO:0007669"/>
    <property type="project" value="UniProtKB-KW"/>
</dbReference>
<evidence type="ECO:0000256" key="4">
    <source>
        <dbReference type="ARBA" id="ARBA00022840"/>
    </source>
</evidence>
<dbReference type="PANTHER" id="PTHR47959">
    <property type="entry name" value="ATP-DEPENDENT RNA HELICASE RHLE-RELATED"/>
    <property type="match status" value="1"/>
</dbReference>
<comment type="caution">
    <text evidence="6">The sequence shown here is derived from an EMBL/GenBank/DDBJ whole genome shotgun (WGS) entry which is preliminary data.</text>
</comment>
<evidence type="ECO:0000256" key="2">
    <source>
        <dbReference type="ARBA" id="ARBA00022801"/>
    </source>
</evidence>
<dbReference type="SUPFAM" id="SSF52540">
    <property type="entry name" value="P-loop containing nucleoside triphosphate hydrolases"/>
    <property type="match status" value="1"/>
</dbReference>
<gene>
    <name evidence="6" type="ORF">EZS27_020535</name>
</gene>
<keyword evidence="4" id="KW-0067">ATP-binding</keyword>
<name>A0A5J4RBQ3_9ZZZZ</name>
<proteinExistence type="predicted"/>
<feature type="non-terminal residue" evidence="6">
    <location>
        <position position="79"/>
    </location>
</feature>
<dbReference type="EC" id="3.6.4.13" evidence="6"/>
<evidence type="ECO:0000259" key="5">
    <source>
        <dbReference type="PROSITE" id="PS51195"/>
    </source>
</evidence>
<dbReference type="Pfam" id="PF00270">
    <property type="entry name" value="DEAD"/>
    <property type="match status" value="1"/>
</dbReference>
<keyword evidence="1" id="KW-0547">Nucleotide-binding</keyword>
<dbReference type="InterPro" id="IPR050079">
    <property type="entry name" value="DEAD_box_RNA_helicase"/>
</dbReference>